<protein>
    <submittedName>
        <fullName evidence="1">Uncharacterized protein</fullName>
    </submittedName>
</protein>
<reference evidence="1 2" key="1">
    <citation type="submission" date="2016-10" db="EMBL/GenBank/DDBJ databases">
        <authorList>
            <person name="de Groot N.N."/>
        </authorList>
    </citation>
    <scope>NUCLEOTIDE SEQUENCE [LARGE SCALE GENOMIC DNA]</scope>
    <source>
        <strain evidence="1 2">DSM 1283</strain>
    </source>
</reference>
<evidence type="ECO:0000313" key="1">
    <source>
        <dbReference type="EMBL" id="SFN74246.1"/>
    </source>
</evidence>
<accession>A0A1I5BHV9</accession>
<name>A0A1I5BHV9_9FIRM</name>
<sequence>MMNPAKLFKIKGAWDKFSQNHPRFVQFLGAINRDGIKEGTIIEINVVTPEGKNISSNLKITQSDIELFKELSEISKS</sequence>
<dbReference type="EMBL" id="FOWD01000001">
    <property type="protein sequence ID" value="SFN74246.1"/>
    <property type="molecule type" value="Genomic_DNA"/>
</dbReference>
<dbReference type="OrthoDB" id="1766780at2"/>
<organism evidence="1 2">
    <name type="scientific">Anaerocolumna aminovalerica</name>
    <dbReference type="NCBI Taxonomy" id="1527"/>
    <lineage>
        <taxon>Bacteria</taxon>
        <taxon>Bacillati</taxon>
        <taxon>Bacillota</taxon>
        <taxon>Clostridia</taxon>
        <taxon>Lachnospirales</taxon>
        <taxon>Lachnospiraceae</taxon>
        <taxon>Anaerocolumna</taxon>
    </lineage>
</organism>
<dbReference type="Proteomes" id="UP000198806">
    <property type="component" value="Unassembled WGS sequence"/>
</dbReference>
<dbReference type="AlphaFoldDB" id="A0A1I5BHV9"/>
<gene>
    <name evidence="1" type="ORF">SAMN04489757_10117</name>
</gene>
<keyword evidence="2" id="KW-1185">Reference proteome</keyword>
<proteinExistence type="predicted"/>
<evidence type="ECO:0000313" key="2">
    <source>
        <dbReference type="Proteomes" id="UP000198806"/>
    </source>
</evidence>
<dbReference type="STRING" id="1527.SAMN04489757_10117"/>
<dbReference type="RefSeq" id="WP_091683361.1">
    <property type="nucleotide sequence ID" value="NZ_BAABFM010000003.1"/>
</dbReference>